<name>A0A067T1R1_GALM3</name>
<evidence type="ECO:0000313" key="3">
    <source>
        <dbReference type="EMBL" id="KDR77061.1"/>
    </source>
</evidence>
<dbReference type="AlphaFoldDB" id="A0A067T1R1"/>
<dbReference type="EMBL" id="KL142377">
    <property type="protein sequence ID" value="KDR77061.1"/>
    <property type="molecule type" value="Genomic_DNA"/>
</dbReference>
<reference evidence="4" key="1">
    <citation type="journal article" date="2014" name="Proc. Natl. Acad. Sci. U.S.A.">
        <title>Extensive sampling of basidiomycete genomes demonstrates inadequacy of the white-rot/brown-rot paradigm for wood decay fungi.</title>
        <authorList>
            <person name="Riley R."/>
            <person name="Salamov A.A."/>
            <person name="Brown D.W."/>
            <person name="Nagy L.G."/>
            <person name="Floudas D."/>
            <person name="Held B.W."/>
            <person name="Levasseur A."/>
            <person name="Lombard V."/>
            <person name="Morin E."/>
            <person name="Otillar R."/>
            <person name="Lindquist E.A."/>
            <person name="Sun H."/>
            <person name="LaButti K.M."/>
            <person name="Schmutz J."/>
            <person name="Jabbour D."/>
            <person name="Luo H."/>
            <person name="Baker S.E."/>
            <person name="Pisabarro A.G."/>
            <person name="Walton J.D."/>
            <person name="Blanchette R.A."/>
            <person name="Henrissat B."/>
            <person name="Martin F."/>
            <person name="Cullen D."/>
            <person name="Hibbett D.S."/>
            <person name="Grigoriev I.V."/>
        </authorList>
    </citation>
    <scope>NUCLEOTIDE SEQUENCE [LARGE SCALE GENOMIC DNA]</scope>
    <source>
        <strain evidence="4">CBS 339.88</strain>
    </source>
</reference>
<sequence length="378" mass="42933">MSHEPQCYVERAEKGFFSQLEAKILALDPKSTFATGTMTYNTTFVRRYFPPDKEGGFAKTLYYHVCDDGRDKADELGLIFFGEICPASMGTMLSAKGNHYTGKYPKPIDDNTVVKDILVLRTLTGGTTVLNDAYENQLFTLEEILEEDRNEREKYNSNLNVTGFFATPNDESGRPTDDRILIKITLPQKYRVPPDVQKTILKSQRTRTKKNLLQPKSEDDGMSDPETLRDPTENQSPAIEVGRFYPLEMLPDHRGDYFQQEHAKLVQLEMLDTDEKLIPPWEAYDKLRVGTVVLVETTLVCWHIPDHAGGSGTTKKLVYQVQGHRLRILSESDELVEPRDIPAPIRPSTEPTSTTSPRKKPSSAFTEFQSPSKKLRHD</sequence>
<keyword evidence="1" id="KW-0175">Coiled coil</keyword>
<keyword evidence="4" id="KW-1185">Reference proteome</keyword>
<accession>A0A067T1R1</accession>
<feature type="coiled-coil region" evidence="1">
    <location>
        <begin position="131"/>
        <end position="158"/>
    </location>
</feature>
<protein>
    <submittedName>
        <fullName evidence="3">Uncharacterized protein</fullName>
    </submittedName>
</protein>
<evidence type="ECO:0000256" key="1">
    <source>
        <dbReference type="SAM" id="Coils"/>
    </source>
</evidence>
<evidence type="ECO:0000256" key="2">
    <source>
        <dbReference type="SAM" id="MobiDB-lite"/>
    </source>
</evidence>
<gene>
    <name evidence="3" type="ORF">GALMADRAFT_225196</name>
</gene>
<dbReference type="OrthoDB" id="2838203at2759"/>
<evidence type="ECO:0000313" key="4">
    <source>
        <dbReference type="Proteomes" id="UP000027222"/>
    </source>
</evidence>
<dbReference type="HOGENOM" id="CLU_731668_0_0_1"/>
<proteinExistence type="predicted"/>
<feature type="region of interest" description="Disordered" evidence="2">
    <location>
        <begin position="203"/>
        <end position="235"/>
    </location>
</feature>
<organism evidence="3 4">
    <name type="scientific">Galerina marginata (strain CBS 339.88)</name>
    <dbReference type="NCBI Taxonomy" id="685588"/>
    <lineage>
        <taxon>Eukaryota</taxon>
        <taxon>Fungi</taxon>
        <taxon>Dikarya</taxon>
        <taxon>Basidiomycota</taxon>
        <taxon>Agaricomycotina</taxon>
        <taxon>Agaricomycetes</taxon>
        <taxon>Agaricomycetidae</taxon>
        <taxon>Agaricales</taxon>
        <taxon>Agaricineae</taxon>
        <taxon>Strophariaceae</taxon>
        <taxon>Galerina</taxon>
    </lineage>
</organism>
<feature type="region of interest" description="Disordered" evidence="2">
    <location>
        <begin position="337"/>
        <end position="378"/>
    </location>
</feature>
<dbReference type="Proteomes" id="UP000027222">
    <property type="component" value="Unassembled WGS sequence"/>
</dbReference>
<feature type="compositionally biased region" description="Low complexity" evidence="2">
    <location>
        <begin position="346"/>
        <end position="356"/>
    </location>
</feature>